<sequence>MIKYFGHSMFSIDDKILIDPHDGGSIGLTKPNVEYTDLVLITHDHYDHNAYQLLKFKEIKQSFYGNYTFEGYKILGLRAFHDKENGKRRGETAIYRIDTGKSIIVHLGDVCDKLSEKIIKEISSPDILMIPIGGLITIDYKEAIDLINDLKPSTVIPMHYWVNGHLMPLDPPDEFLRKMGWKIRELNKNYFEDIEKGEIIYFKA</sequence>
<dbReference type="Gene3D" id="3.60.15.10">
    <property type="entry name" value="Ribonuclease Z/Hydroxyacylglutathione hydrolase-like"/>
    <property type="match status" value="1"/>
</dbReference>
<dbReference type="PANTHER" id="PTHR42967:SF1">
    <property type="entry name" value="MBL FOLD METALLO-HYDROLASE"/>
    <property type="match status" value="1"/>
</dbReference>
<dbReference type="InterPro" id="IPR036866">
    <property type="entry name" value="RibonucZ/Hydroxyglut_hydro"/>
</dbReference>
<protein>
    <submittedName>
        <fullName evidence="1">Hydrolase</fullName>
    </submittedName>
</protein>
<dbReference type="OrthoDB" id="28313at2157"/>
<dbReference type="GeneID" id="36830639"/>
<keyword evidence="2" id="KW-1185">Reference proteome</keyword>
<dbReference type="SUPFAM" id="SSF56281">
    <property type="entry name" value="Metallo-hydrolase/oxidoreductase"/>
    <property type="match status" value="1"/>
</dbReference>
<dbReference type="GO" id="GO:0016787">
    <property type="term" value="F:hydrolase activity"/>
    <property type="evidence" value="ECO:0007669"/>
    <property type="project" value="UniProtKB-KW"/>
</dbReference>
<dbReference type="RefSeq" id="WP_110269234.1">
    <property type="nucleotide sequence ID" value="NZ_CP029289.2"/>
</dbReference>
<evidence type="ECO:0000313" key="2">
    <source>
        <dbReference type="Proteomes" id="UP000248044"/>
    </source>
</evidence>
<evidence type="ECO:0000313" key="1">
    <source>
        <dbReference type="EMBL" id="AWR93350.1"/>
    </source>
</evidence>
<gene>
    <name evidence="1" type="ORF">DFR85_00745</name>
</gene>
<name>A0A2U9IBG6_9CREN</name>
<reference evidence="1 2" key="1">
    <citation type="submission" date="2018-05" db="EMBL/GenBank/DDBJ databases">
        <title>Complete Genome Sequences of Extremely Thermoacidophilic, Metal-Mobilizing Type-Strain Members of the Archaeal Family Sulfolobaceae: Acidianus brierleyi DSM-1651T, Acidianus sulfidivorans DSM-18786T, Metallosphaera hakonensis DSM-7519T, and Metallosphaera prunae DSM-10039T.</title>
        <authorList>
            <person name="Counts J.A."/>
            <person name="Kelly R.M."/>
        </authorList>
    </citation>
    <scope>NUCLEOTIDE SEQUENCE [LARGE SCALE GENOMIC DNA]</scope>
    <source>
        <strain evidence="1 2">DSM 1651</strain>
    </source>
</reference>
<dbReference type="PANTHER" id="PTHR42967">
    <property type="entry name" value="METAL DEPENDENT HYDROLASE"/>
    <property type="match status" value="1"/>
</dbReference>
<dbReference type="KEGG" id="abri:DFR85_00745"/>
<accession>A0A2U9IBG6</accession>
<keyword evidence="1" id="KW-0378">Hydrolase</keyword>
<proteinExistence type="predicted"/>
<dbReference type="AlphaFoldDB" id="A0A2U9IBG6"/>
<dbReference type="Pfam" id="PF13483">
    <property type="entry name" value="Lactamase_B_3"/>
    <property type="match status" value="1"/>
</dbReference>
<dbReference type="EMBL" id="CP029289">
    <property type="protein sequence ID" value="AWR93350.1"/>
    <property type="molecule type" value="Genomic_DNA"/>
</dbReference>
<organism evidence="1 2">
    <name type="scientific">Acidianus brierleyi</name>
    <dbReference type="NCBI Taxonomy" id="41673"/>
    <lineage>
        <taxon>Archaea</taxon>
        <taxon>Thermoproteota</taxon>
        <taxon>Thermoprotei</taxon>
        <taxon>Sulfolobales</taxon>
        <taxon>Sulfolobaceae</taxon>
        <taxon>Acidianus</taxon>
    </lineage>
</organism>
<dbReference type="Proteomes" id="UP000248044">
    <property type="component" value="Chromosome"/>
</dbReference>